<evidence type="ECO:0000259" key="1">
    <source>
        <dbReference type="Pfam" id="PF00561"/>
    </source>
</evidence>
<dbReference type="STRING" id="39841.SAMN05660836_01066"/>
<dbReference type="SUPFAM" id="SSF53474">
    <property type="entry name" value="alpha/beta-Hydrolases"/>
    <property type="match status" value="1"/>
</dbReference>
<reference evidence="2 3" key="1">
    <citation type="submission" date="2016-10" db="EMBL/GenBank/DDBJ databases">
        <authorList>
            <person name="de Groot N.N."/>
        </authorList>
    </citation>
    <scope>NUCLEOTIDE SEQUENCE [LARGE SCALE GENOMIC DNA]</scope>
    <source>
        <strain evidence="2 3">DSM 9990</strain>
    </source>
</reference>
<dbReference type="OrthoDB" id="9785408at2"/>
<dbReference type="EMBL" id="FOUU01000002">
    <property type="protein sequence ID" value="SFM65911.1"/>
    <property type="molecule type" value="Genomic_DNA"/>
</dbReference>
<evidence type="ECO:0000313" key="2">
    <source>
        <dbReference type="EMBL" id="SFM65911.1"/>
    </source>
</evidence>
<feature type="domain" description="AB hydrolase-1" evidence="1">
    <location>
        <begin position="21"/>
        <end position="252"/>
    </location>
</feature>
<dbReference type="Pfam" id="PF00561">
    <property type="entry name" value="Abhydrolase_1"/>
    <property type="match status" value="1"/>
</dbReference>
<dbReference type="PRINTS" id="PR00412">
    <property type="entry name" value="EPOXHYDRLASE"/>
</dbReference>
<sequence>MAYCKNGEVEIYYEVHGDGAPLIFLSGLSGGAWSWYRQIPYFKERYRVIVFDNRGAGRSSMPPGPYSMEDFAGDALALLEELGIDRAFVVGISMGGMIAQQLAVMAPDRVRAMVLGCTHCGRARRIAPEAWVLERLGNNQGLTPEEILDKNIPLLFGPAFREKHPEEIEEYKKVHLSMPPQPIDAFQAQVAAINTFDVCEKLSALKCPVLIITGKDDILVPPENSRVLAELIPNARLVEWENIGHAIHLENPELFNSTVDSFFKEFLDRSNG</sequence>
<dbReference type="GO" id="GO:0003824">
    <property type="term" value="F:catalytic activity"/>
    <property type="evidence" value="ECO:0007669"/>
    <property type="project" value="InterPro"/>
</dbReference>
<gene>
    <name evidence="2" type="ORF">SAMN05660836_01066</name>
</gene>
<protein>
    <submittedName>
        <fullName evidence="2">3-oxoadipate enol-lactonase</fullName>
    </submittedName>
</protein>
<dbReference type="PRINTS" id="PR00111">
    <property type="entry name" value="ABHYDROLASE"/>
</dbReference>
<dbReference type="InterPro" id="IPR029058">
    <property type="entry name" value="AB_hydrolase_fold"/>
</dbReference>
<accession>A0A1I4SNE8</accession>
<dbReference type="PANTHER" id="PTHR43433">
    <property type="entry name" value="HYDROLASE, ALPHA/BETA FOLD FAMILY PROTEIN"/>
    <property type="match status" value="1"/>
</dbReference>
<dbReference type="InterPro" id="IPR000639">
    <property type="entry name" value="Epox_hydrolase-like"/>
</dbReference>
<dbReference type="Gene3D" id="3.40.50.1820">
    <property type="entry name" value="alpha/beta hydrolase"/>
    <property type="match status" value="1"/>
</dbReference>
<proteinExistence type="predicted"/>
<dbReference type="PANTHER" id="PTHR43433:SF5">
    <property type="entry name" value="AB HYDROLASE-1 DOMAIN-CONTAINING PROTEIN"/>
    <property type="match status" value="1"/>
</dbReference>
<dbReference type="InterPro" id="IPR050471">
    <property type="entry name" value="AB_hydrolase"/>
</dbReference>
<organism evidence="2 3">
    <name type="scientific">Thermodesulforhabdus norvegica</name>
    <dbReference type="NCBI Taxonomy" id="39841"/>
    <lineage>
        <taxon>Bacteria</taxon>
        <taxon>Pseudomonadati</taxon>
        <taxon>Thermodesulfobacteriota</taxon>
        <taxon>Syntrophobacteria</taxon>
        <taxon>Syntrophobacterales</taxon>
        <taxon>Thermodesulforhabdaceae</taxon>
        <taxon>Thermodesulforhabdus</taxon>
    </lineage>
</organism>
<dbReference type="AlphaFoldDB" id="A0A1I4SNE8"/>
<dbReference type="InterPro" id="IPR000073">
    <property type="entry name" value="AB_hydrolase_1"/>
</dbReference>
<evidence type="ECO:0000313" key="3">
    <source>
        <dbReference type="Proteomes" id="UP000199611"/>
    </source>
</evidence>
<dbReference type="Proteomes" id="UP000199611">
    <property type="component" value="Unassembled WGS sequence"/>
</dbReference>
<name>A0A1I4SNE8_9BACT</name>
<dbReference type="RefSeq" id="WP_093394025.1">
    <property type="nucleotide sequence ID" value="NZ_FOUU01000002.1"/>
</dbReference>
<keyword evidence="3" id="KW-1185">Reference proteome</keyword>